<dbReference type="EMBL" id="QKNV01000472">
    <property type="protein sequence ID" value="PZA19016.1"/>
    <property type="molecule type" value="Genomic_DNA"/>
</dbReference>
<evidence type="ECO:0000313" key="3">
    <source>
        <dbReference type="Proteomes" id="UP000247602"/>
    </source>
</evidence>
<feature type="region of interest" description="Disordered" evidence="1">
    <location>
        <begin position="1"/>
        <end position="28"/>
    </location>
</feature>
<organism evidence="2 3">
    <name type="scientific">Modestobacter versicolor</name>
    <dbReference type="NCBI Taxonomy" id="429133"/>
    <lineage>
        <taxon>Bacteria</taxon>
        <taxon>Bacillati</taxon>
        <taxon>Actinomycetota</taxon>
        <taxon>Actinomycetes</taxon>
        <taxon>Geodermatophilales</taxon>
        <taxon>Geodermatophilaceae</taxon>
        <taxon>Modestobacter</taxon>
    </lineage>
</organism>
<proteinExistence type="predicted"/>
<dbReference type="AlphaFoldDB" id="A0A323V6M3"/>
<dbReference type="Proteomes" id="UP000247602">
    <property type="component" value="Unassembled WGS sequence"/>
</dbReference>
<name>A0A323V6M3_9ACTN</name>
<protein>
    <submittedName>
        <fullName evidence="2">DUF309 domain-containing protein</fullName>
    </submittedName>
</protein>
<evidence type="ECO:0000313" key="2">
    <source>
        <dbReference type="EMBL" id="PZA19016.1"/>
    </source>
</evidence>
<comment type="caution">
    <text evidence="2">The sequence shown here is derived from an EMBL/GenBank/DDBJ whole genome shotgun (WGS) entry which is preliminary data.</text>
</comment>
<reference evidence="2 3" key="1">
    <citation type="submission" date="2018-06" db="EMBL/GenBank/DDBJ databases">
        <title>Draft genome sequence of Modestobacter versicolor CP153-2.</title>
        <authorList>
            <person name="Gundlapally S.R."/>
        </authorList>
    </citation>
    <scope>NUCLEOTIDE SEQUENCE [LARGE SCALE GENOMIC DNA]</scope>
    <source>
        <strain evidence="2 3">CP153-2</strain>
    </source>
</reference>
<sequence>MTGSARDRDAAGRARNARPRDALGRPLP</sequence>
<keyword evidence="3" id="KW-1185">Reference proteome</keyword>
<gene>
    <name evidence="2" type="ORF">DMO24_22985</name>
</gene>
<feature type="non-terminal residue" evidence="2">
    <location>
        <position position="28"/>
    </location>
</feature>
<evidence type="ECO:0000256" key="1">
    <source>
        <dbReference type="SAM" id="MobiDB-lite"/>
    </source>
</evidence>
<accession>A0A323V6M3</accession>